<gene>
    <name evidence="4" type="primary">ORF212254</name>
</gene>
<comment type="similarity">
    <text evidence="1">Belongs to the calycin superfamily. Fatty-acid binding protein (FABP) family.</text>
</comment>
<dbReference type="PRINTS" id="PR00178">
    <property type="entry name" value="FATTYACIDBP"/>
</dbReference>
<dbReference type="CDD" id="cd00742">
    <property type="entry name" value="FABP"/>
    <property type="match status" value="1"/>
</dbReference>
<accession>A0A0B7BWG6</accession>
<sequence length="132" mass="14848">MPLSDFVGTWNIDGNNNFDAYMKACGVSFMTRKLAGSIKAVVHISFEGENGTVRTVSTFKDHSCNFTLGKEFDEETIDGRKYKTTFTFDDEKLVQTQKGTNPSVITRFVKDGKLYVDMECEGVKADRNYTKA</sequence>
<evidence type="ECO:0000256" key="1">
    <source>
        <dbReference type="ARBA" id="ARBA00008390"/>
    </source>
</evidence>
<feature type="domain" description="Lipocalin/cytosolic fatty-acid binding" evidence="3">
    <location>
        <begin position="7"/>
        <end position="118"/>
    </location>
</feature>
<evidence type="ECO:0000313" key="4">
    <source>
        <dbReference type="EMBL" id="CEK96485.1"/>
    </source>
</evidence>
<organism evidence="4">
    <name type="scientific">Arion vulgaris</name>
    <dbReference type="NCBI Taxonomy" id="1028688"/>
    <lineage>
        <taxon>Eukaryota</taxon>
        <taxon>Metazoa</taxon>
        <taxon>Spiralia</taxon>
        <taxon>Lophotrochozoa</taxon>
        <taxon>Mollusca</taxon>
        <taxon>Gastropoda</taxon>
        <taxon>Heterobranchia</taxon>
        <taxon>Euthyneura</taxon>
        <taxon>Panpulmonata</taxon>
        <taxon>Eupulmonata</taxon>
        <taxon>Stylommatophora</taxon>
        <taxon>Helicina</taxon>
        <taxon>Arionoidea</taxon>
        <taxon>Arionidae</taxon>
        <taxon>Arion</taxon>
    </lineage>
</organism>
<dbReference type="Gene3D" id="2.40.128.20">
    <property type="match status" value="1"/>
</dbReference>
<dbReference type="InterPro" id="IPR012674">
    <property type="entry name" value="Calycin"/>
</dbReference>
<evidence type="ECO:0000259" key="3">
    <source>
        <dbReference type="Pfam" id="PF00061"/>
    </source>
</evidence>
<dbReference type="EMBL" id="HACG01049620">
    <property type="protein sequence ID" value="CEK96485.1"/>
    <property type="molecule type" value="Transcribed_RNA"/>
</dbReference>
<proteinExistence type="inferred from homology"/>
<reference evidence="4" key="1">
    <citation type="submission" date="2014-12" db="EMBL/GenBank/DDBJ databases">
        <title>Insight into the proteome of Arion vulgaris.</title>
        <authorList>
            <person name="Aradska J."/>
            <person name="Bulat T."/>
            <person name="Smidak R."/>
            <person name="Sarate P."/>
            <person name="Gangsoo J."/>
            <person name="Sialana F."/>
            <person name="Bilban M."/>
            <person name="Lubec G."/>
        </authorList>
    </citation>
    <scope>NUCLEOTIDE SEQUENCE</scope>
    <source>
        <tissue evidence="4">Skin</tissue>
    </source>
</reference>
<dbReference type="AlphaFoldDB" id="A0A0B7BWG6"/>
<evidence type="ECO:0000256" key="2">
    <source>
        <dbReference type="ARBA" id="ARBA00023121"/>
    </source>
</evidence>
<dbReference type="SUPFAM" id="SSF50814">
    <property type="entry name" value="Lipocalins"/>
    <property type="match status" value="1"/>
</dbReference>
<dbReference type="FunFam" id="2.40.128.20:FF:000001">
    <property type="entry name" value="Fatty acid-binding protein, adipocyte"/>
    <property type="match status" value="1"/>
</dbReference>
<keyword evidence="2" id="KW-0446">Lipid-binding</keyword>
<dbReference type="InterPro" id="IPR031259">
    <property type="entry name" value="ILBP"/>
</dbReference>
<protein>
    <recommendedName>
        <fullName evidence="3">Lipocalin/cytosolic fatty-acid binding domain-containing protein</fullName>
    </recommendedName>
</protein>
<dbReference type="GO" id="GO:0008289">
    <property type="term" value="F:lipid binding"/>
    <property type="evidence" value="ECO:0007669"/>
    <property type="project" value="UniProtKB-KW"/>
</dbReference>
<dbReference type="Pfam" id="PF00061">
    <property type="entry name" value="Lipocalin"/>
    <property type="match status" value="1"/>
</dbReference>
<dbReference type="InterPro" id="IPR000463">
    <property type="entry name" value="Fatty_acid-bd"/>
</dbReference>
<name>A0A0B7BWG6_9EUPU</name>
<dbReference type="PANTHER" id="PTHR11955">
    <property type="entry name" value="FATTY ACID BINDING PROTEIN"/>
    <property type="match status" value="1"/>
</dbReference>
<dbReference type="InterPro" id="IPR000566">
    <property type="entry name" value="Lipocln_cytosolic_FA-bd_dom"/>
</dbReference>